<dbReference type="RefSeq" id="WP_425345164.1">
    <property type="nucleotide sequence ID" value="NZ_JBGUBD010000004.1"/>
</dbReference>
<dbReference type="EMBL" id="JBGUBD010000004">
    <property type="protein sequence ID" value="MFA9478241.1"/>
    <property type="molecule type" value="Genomic_DNA"/>
</dbReference>
<reference evidence="2 3" key="1">
    <citation type="submission" date="2024-08" db="EMBL/GenBank/DDBJ databases">
        <title>Whole-genome sequencing of halo(alkali)philic microorganisms from hypersaline lakes.</title>
        <authorList>
            <person name="Sorokin D.Y."/>
            <person name="Merkel A.Y."/>
            <person name="Messina E."/>
            <person name="Yakimov M."/>
        </authorList>
    </citation>
    <scope>NUCLEOTIDE SEQUENCE [LARGE SCALE GENOMIC DNA]</scope>
    <source>
        <strain evidence="2 3">AB-hyl4</strain>
    </source>
</reference>
<evidence type="ECO:0000313" key="2">
    <source>
        <dbReference type="EMBL" id="MFA9478241.1"/>
    </source>
</evidence>
<feature type="signal peptide" evidence="1">
    <location>
        <begin position="1"/>
        <end position="21"/>
    </location>
</feature>
<dbReference type="Proteomes" id="UP001575105">
    <property type="component" value="Unassembled WGS sequence"/>
</dbReference>
<feature type="chain" id="PRO_5047301881" evidence="1">
    <location>
        <begin position="22"/>
        <end position="82"/>
    </location>
</feature>
<name>A0ABV4U661_9BACT</name>
<comment type="caution">
    <text evidence="2">The sequence shown here is derived from an EMBL/GenBank/DDBJ whole genome shotgun (WGS) entry which is preliminary data.</text>
</comment>
<evidence type="ECO:0000313" key="3">
    <source>
        <dbReference type="Proteomes" id="UP001575105"/>
    </source>
</evidence>
<accession>A0ABV4U661</accession>
<sequence length="82" mass="8967">MTSEMQRRRIILLGASNLTMALPTLLATAQAMGEGACRFMTALGHGRSFGTRSTVLLRTLPAILDCGLWEQLHRDESLRGPP</sequence>
<protein>
    <submittedName>
        <fullName evidence="2">Uncharacterized protein</fullName>
    </submittedName>
</protein>
<evidence type="ECO:0000256" key="1">
    <source>
        <dbReference type="SAM" id="SignalP"/>
    </source>
</evidence>
<gene>
    <name evidence="2" type="ORF">ACERK3_08020</name>
</gene>
<keyword evidence="3" id="KW-1185">Reference proteome</keyword>
<proteinExistence type="predicted"/>
<organism evidence="2 3">
    <name type="scientific">Natronomicrosphaera hydrolytica</name>
    <dbReference type="NCBI Taxonomy" id="3242702"/>
    <lineage>
        <taxon>Bacteria</taxon>
        <taxon>Pseudomonadati</taxon>
        <taxon>Planctomycetota</taxon>
        <taxon>Phycisphaerae</taxon>
        <taxon>Phycisphaerales</taxon>
        <taxon>Phycisphaeraceae</taxon>
        <taxon>Natronomicrosphaera</taxon>
    </lineage>
</organism>
<keyword evidence="1" id="KW-0732">Signal</keyword>